<accession>A0A5P9XSP1</accession>
<dbReference type="Gene3D" id="2.10.109.10">
    <property type="entry name" value="Umud Fragment, subunit A"/>
    <property type="match status" value="1"/>
</dbReference>
<sequence length="190" mass="21798">MFSLRRVEWIYWSLVGFIVLVGVGMLFGHFERLVVTDSTCQPVGFYQLLGTPLPLHDGELVEVEIPGPQDHPAVAEGLKYHWFPKGEPWIKNVVALPGQTVVLKRQGVRVDGRLLPNSHVDRWTPGHHHRILHYPFGTYHLKQGQVWLYASGNYAFDSSYYGPVSENNILEKVRPWWVIPGSQFWLKKGD</sequence>
<gene>
    <name evidence="3" type="ORF">GCD22_02692</name>
</gene>
<dbReference type="EMBL" id="CP045571">
    <property type="protein sequence ID" value="QFX96852.1"/>
    <property type="molecule type" value="Genomic_DNA"/>
</dbReference>
<organism evidence="3 4">
    <name type="scientific">Acidithiobacillus thiooxidans ATCC 19377</name>
    <dbReference type="NCBI Taxonomy" id="637390"/>
    <lineage>
        <taxon>Bacteria</taxon>
        <taxon>Pseudomonadati</taxon>
        <taxon>Pseudomonadota</taxon>
        <taxon>Acidithiobacillia</taxon>
        <taxon>Acidithiobacillales</taxon>
        <taxon>Acidithiobacillaceae</taxon>
        <taxon>Acidithiobacillus</taxon>
    </lineage>
</organism>
<feature type="transmembrane region" description="Helical" evidence="1">
    <location>
        <begin position="9"/>
        <end position="30"/>
    </location>
</feature>
<dbReference type="AlphaFoldDB" id="A0A5P9XSP1"/>
<dbReference type="GeneID" id="60696941"/>
<dbReference type="GO" id="GO:0006465">
    <property type="term" value="P:signal peptide processing"/>
    <property type="evidence" value="ECO:0007669"/>
    <property type="project" value="InterPro"/>
</dbReference>
<evidence type="ECO:0000259" key="2">
    <source>
        <dbReference type="Pfam" id="PF10502"/>
    </source>
</evidence>
<reference evidence="3 4" key="1">
    <citation type="submission" date="2019-10" db="EMBL/GenBank/DDBJ databases">
        <authorList>
            <person name="Wang R."/>
        </authorList>
    </citation>
    <scope>NUCLEOTIDE SEQUENCE [LARGE SCALE GENOMIC DNA]</scope>
    <source>
        <strain evidence="3 4">ATCC 19377</strain>
    </source>
</reference>
<dbReference type="Proteomes" id="UP000363590">
    <property type="component" value="Chromosome"/>
</dbReference>
<dbReference type="InterPro" id="IPR036286">
    <property type="entry name" value="LexA/Signal_pep-like_sf"/>
</dbReference>
<evidence type="ECO:0000313" key="3">
    <source>
        <dbReference type="EMBL" id="QFX96852.1"/>
    </source>
</evidence>
<dbReference type="GO" id="GO:0004252">
    <property type="term" value="F:serine-type endopeptidase activity"/>
    <property type="evidence" value="ECO:0007669"/>
    <property type="project" value="InterPro"/>
</dbReference>
<evidence type="ECO:0000256" key="1">
    <source>
        <dbReference type="SAM" id="Phobius"/>
    </source>
</evidence>
<dbReference type="KEGG" id="atx:GCD22_02692"/>
<keyword evidence="1" id="KW-0472">Membrane</keyword>
<dbReference type="Pfam" id="PF10502">
    <property type="entry name" value="Peptidase_S26"/>
    <property type="match status" value="1"/>
</dbReference>
<feature type="domain" description="Peptidase S26" evidence="2">
    <location>
        <begin position="54"/>
        <end position="177"/>
    </location>
</feature>
<dbReference type="RefSeq" id="WP_244947529.1">
    <property type="nucleotide sequence ID" value="NZ_CP045571.1"/>
</dbReference>
<keyword evidence="1" id="KW-1133">Transmembrane helix</keyword>
<dbReference type="InterPro" id="IPR019533">
    <property type="entry name" value="Peptidase_S26"/>
</dbReference>
<proteinExistence type="predicted"/>
<evidence type="ECO:0000313" key="4">
    <source>
        <dbReference type="Proteomes" id="UP000363590"/>
    </source>
</evidence>
<name>A0A5P9XSP1_ACITH</name>
<dbReference type="SUPFAM" id="SSF51306">
    <property type="entry name" value="LexA/Signal peptidase"/>
    <property type="match status" value="1"/>
</dbReference>
<keyword evidence="1" id="KW-0812">Transmembrane</keyword>
<protein>
    <submittedName>
        <fullName evidence="3">Conjugal transfer protein TraF</fullName>
    </submittedName>
</protein>